<feature type="transmembrane region" description="Helical" evidence="1">
    <location>
        <begin position="197"/>
        <end position="215"/>
    </location>
</feature>
<dbReference type="OrthoDB" id="107798at2157"/>
<dbReference type="PANTHER" id="PTHR39419:SF1">
    <property type="entry name" value="SLL0814 PROTEIN"/>
    <property type="match status" value="1"/>
</dbReference>
<feature type="transmembrane region" description="Helical" evidence="1">
    <location>
        <begin position="86"/>
        <end position="109"/>
    </location>
</feature>
<accession>A0A830F137</accession>
<feature type="transmembrane region" description="Helical" evidence="1">
    <location>
        <begin position="222"/>
        <end position="244"/>
    </location>
</feature>
<feature type="transmembrane region" description="Helical" evidence="1">
    <location>
        <begin position="57"/>
        <end position="79"/>
    </location>
</feature>
<reference evidence="2" key="1">
    <citation type="journal article" date="2014" name="Int. J. Syst. Evol. Microbiol.">
        <title>Complete genome sequence of Corynebacterium casei LMG S-19264T (=DSM 44701T), isolated from a smear-ripened cheese.</title>
        <authorList>
            <consortium name="US DOE Joint Genome Institute (JGI-PGF)"/>
            <person name="Walter F."/>
            <person name="Albersmeier A."/>
            <person name="Kalinowski J."/>
            <person name="Ruckert C."/>
        </authorList>
    </citation>
    <scope>NUCLEOTIDE SEQUENCE</scope>
    <source>
        <strain evidence="2">JCM 19596</strain>
    </source>
</reference>
<dbReference type="InterPro" id="IPR017823">
    <property type="entry name" value="CruF"/>
</dbReference>
<comment type="caution">
    <text evidence="2">The sequence shown here is derived from an EMBL/GenBank/DDBJ whole genome shotgun (WGS) entry which is preliminary data.</text>
</comment>
<proteinExistence type="predicted"/>
<dbReference type="Pfam" id="PF04240">
    <property type="entry name" value="Caroten_synth"/>
    <property type="match status" value="1"/>
</dbReference>
<evidence type="ECO:0000313" key="3">
    <source>
        <dbReference type="Proteomes" id="UP000607197"/>
    </source>
</evidence>
<dbReference type="Proteomes" id="UP000607197">
    <property type="component" value="Unassembled WGS sequence"/>
</dbReference>
<protein>
    <recommendedName>
        <fullName evidence="4">Carotenoid biosynthesis protein</fullName>
    </recommendedName>
</protein>
<organism evidence="2 3">
    <name type="scientific">Halocalculus aciditolerans</name>
    <dbReference type="NCBI Taxonomy" id="1383812"/>
    <lineage>
        <taxon>Archaea</taxon>
        <taxon>Methanobacteriati</taxon>
        <taxon>Methanobacteriota</taxon>
        <taxon>Stenosarchaea group</taxon>
        <taxon>Halobacteria</taxon>
        <taxon>Halobacteriales</taxon>
        <taxon>Halobacteriaceae</taxon>
        <taxon>Halocalculus</taxon>
    </lineage>
</organism>
<feature type="transmembrane region" description="Helical" evidence="1">
    <location>
        <begin position="250"/>
        <end position="268"/>
    </location>
</feature>
<sequence length="278" mass="30189">MSALDSPILTRPALERRLDALVDANRFTIAVVFPLVGGITLYASARGWLPPALAFNPLLVLFGTFVMRLPLVGGLLPLIGRRELTGLALLTAFTYLVELVGVATGLPYGNFTYLVHLGPMLFGLVPLGLPVFFLPLVLNSYLLVCLFLDVDRRFLRVALSTLTVVSLDLVLDPGAVALGFWAYDSGGVFYGVPLSNYLGWVFSGTVAVLCIEYAFDAEELTARLAACPYCLDDMVSFVLLWGGLNAAFENWLPALLAGLLGVALYAAGRFDIPRPRWR</sequence>
<feature type="transmembrane region" description="Helical" evidence="1">
    <location>
        <begin position="157"/>
        <end position="182"/>
    </location>
</feature>
<keyword evidence="1" id="KW-0812">Transmembrane</keyword>
<dbReference type="InterPro" id="IPR007354">
    <property type="entry name" value="CruF-like"/>
</dbReference>
<feature type="transmembrane region" description="Helical" evidence="1">
    <location>
        <begin position="129"/>
        <end position="150"/>
    </location>
</feature>
<dbReference type="EMBL" id="BMPG01000001">
    <property type="protein sequence ID" value="GGL51009.1"/>
    <property type="molecule type" value="Genomic_DNA"/>
</dbReference>
<evidence type="ECO:0000313" key="2">
    <source>
        <dbReference type="EMBL" id="GGL51009.1"/>
    </source>
</evidence>
<dbReference type="NCBIfam" id="TIGR03460">
    <property type="entry name" value="crt_membr_arch"/>
    <property type="match status" value="1"/>
</dbReference>
<dbReference type="PANTHER" id="PTHR39419">
    <property type="entry name" value="SLL0814 PROTEIN"/>
    <property type="match status" value="1"/>
</dbReference>
<keyword evidence="1" id="KW-0472">Membrane</keyword>
<name>A0A830F137_9EURY</name>
<dbReference type="AlphaFoldDB" id="A0A830F137"/>
<dbReference type="RefSeq" id="WP_188975806.1">
    <property type="nucleotide sequence ID" value="NZ_BMPG01000001.1"/>
</dbReference>
<evidence type="ECO:0008006" key="4">
    <source>
        <dbReference type="Google" id="ProtNLM"/>
    </source>
</evidence>
<reference evidence="2" key="2">
    <citation type="submission" date="2020-09" db="EMBL/GenBank/DDBJ databases">
        <authorList>
            <person name="Sun Q."/>
            <person name="Ohkuma M."/>
        </authorList>
    </citation>
    <scope>NUCLEOTIDE SEQUENCE</scope>
    <source>
        <strain evidence="2">JCM 19596</strain>
    </source>
</reference>
<gene>
    <name evidence="2" type="ORF">GCM10009039_06580</name>
</gene>
<evidence type="ECO:0000256" key="1">
    <source>
        <dbReference type="SAM" id="Phobius"/>
    </source>
</evidence>
<keyword evidence="1" id="KW-1133">Transmembrane helix</keyword>
<dbReference type="InterPro" id="IPR053540">
    <property type="entry name" value="BABR_hydratase"/>
</dbReference>
<keyword evidence="3" id="KW-1185">Reference proteome</keyword>
<feature type="transmembrane region" description="Helical" evidence="1">
    <location>
        <begin position="27"/>
        <end position="45"/>
    </location>
</feature>
<dbReference type="NCBIfam" id="NF041333">
    <property type="entry name" value="CruF_Halo"/>
    <property type="match status" value="1"/>
</dbReference>